<proteinExistence type="predicted"/>
<keyword evidence="4" id="KW-1185">Reference proteome</keyword>
<dbReference type="EMBL" id="NBSK02000003">
    <property type="protein sequence ID" value="KAJ0215779.1"/>
    <property type="molecule type" value="Genomic_DNA"/>
</dbReference>
<comment type="caution">
    <text evidence="3">The sequence shown here is derived from an EMBL/GenBank/DDBJ whole genome shotgun (WGS) entry which is preliminary data.</text>
</comment>
<evidence type="ECO:0000313" key="3">
    <source>
        <dbReference type="EMBL" id="KAJ0215779.1"/>
    </source>
</evidence>
<gene>
    <name evidence="3" type="ORF">LSAT_V11C300104800</name>
</gene>
<name>A0A9R1XN42_LACSA</name>
<feature type="region of interest" description="Disordered" evidence="1">
    <location>
        <begin position="89"/>
        <end position="109"/>
    </location>
</feature>
<dbReference type="AlphaFoldDB" id="A0A9R1XN42"/>
<protein>
    <recommendedName>
        <fullName evidence="5">IBR domain-containing protein</fullName>
    </recommendedName>
</protein>
<dbReference type="Proteomes" id="UP000235145">
    <property type="component" value="Unassembled WGS sequence"/>
</dbReference>
<evidence type="ECO:0008006" key="5">
    <source>
        <dbReference type="Google" id="ProtNLM"/>
    </source>
</evidence>
<sequence>MKHGLLMKMQFVNLLACWIIPTSSHQKMERKVRLPRGICFESYTLYNVNTVACGHPFCNTCCPDEDKKKYRCYLHRSYIEENRKWCPATPKPSETPLQKNTSSLPKAPPQGNTMLVINVVFARETSRNSVETLVTSNKESIYTMG</sequence>
<organism evidence="3 4">
    <name type="scientific">Lactuca sativa</name>
    <name type="common">Garden lettuce</name>
    <dbReference type="NCBI Taxonomy" id="4236"/>
    <lineage>
        <taxon>Eukaryota</taxon>
        <taxon>Viridiplantae</taxon>
        <taxon>Streptophyta</taxon>
        <taxon>Embryophyta</taxon>
        <taxon>Tracheophyta</taxon>
        <taxon>Spermatophyta</taxon>
        <taxon>Magnoliopsida</taxon>
        <taxon>eudicotyledons</taxon>
        <taxon>Gunneridae</taxon>
        <taxon>Pentapetalae</taxon>
        <taxon>asterids</taxon>
        <taxon>campanulids</taxon>
        <taxon>Asterales</taxon>
        <taxon>Asteraceae</taxon>
        <taxon>Cichorioideae</taxon>
        <taxon>Cichorieae</taxon>
        <taxon>Lactucinae</taxon>
        <taxon>Lactuca</taxon>
    </lineage>
</organism>
<evidence type="ECO:0000313" key="4">
    <source>
        <dbReference type="Proteomes" id="UP000235145"/>
    </source>
</evidence>
<reference evidence="3 4" key="1">
    <citation type="journal article" date="2017" name="Nat. Commun.">
        <title>Genome assembly with in vitro proximity ligation data and whole-genome triplication in lettuce.</title>
        <authorList>
            <person name="Reyes-Chin-Wo S."/>
            <person name="Wang Z."/>
            <person name="Yang X."/>
            <person name="Kozik A."/>
            <person name="Arikit S."/>
            <person name="Song C."/>
            <person name="Xia L."/>
            <person name="Froenicke L."/>
            <person name="Lavelle D.O."/>
            <person name="Truco M.J."/>
            <person name="Xia R."/>
            <person name="Zhu S."/>
            <person name="Xu C."/>
            <person name="Xu H."/>
            <person name="Xu X."/>
            <person name="Cox K."/>
            <person name="Korf I."/>
            <person name="Meyers B.C."/>
            <person name="Michelmore R.W."/>
        </authorList>
    </citation>
    <scope>NUCLEOTIDE SEQUENCE [LARGE SCALE GENOMIC DNA]</scope>
    <source>
        <strain evidence="4">cv. Salinas</strain>
        <tissue evidence="3">Seedlings</tissue>
    </source>
</reference>
<feature type="chain" id="PRO_5040151575" description="IBR domain-containing protein" evidence="2">
    <location>
        <begin position="25"/>
        <end position="145"/>
    </location>
</feature>
<feature type="compositionally biased region" description="Polar residues" evidence="1">
    <location>
        <begin position="95"/>
        <end position="109"/>
    </location>
</feature>
<accession>A0A9R1XN42</accession>
<evidence type="ECO:0000256" key="1">
    <source>
        <dbReference type="SAM" id="MobiDB-lite"/>
    </source>
</evidence>
<evidence type="ECO:0000256" key="2">
    <source>
        <dbReference type="SAM" id="SignalP"/>
    </source>
</evidence>
<feature type="signal peptide" evidence="2">
    <location>
        <begin position="1"/>
        <end position="24"/>
    </location>
</feature>
<keyword evidence="2" id="KW-0732">Signal</keyword>